<keyword evidence="5 8" id="KW-0521">NADP</keyword>
<protein>
    <recommendedName>
        <fullName evidence="8">NAD(P)H dehydrogenase (quinone)</fullName>
        <ecNumber evidence="8">1.6.5.2</ecNumber>
    </recommendedName>
    <alternativeName>
        <fullName evidence="8">NAD(P)H:quinone oxidoreductase</fullName>
        <shortName evidence="8">NQO</shortName>
    </alternativeName>
</protein>
<gene>
    <name evidence="10" type="ORF">AUC69_06735</name>
</gene>
<dbReference type="GO" id="GO:0016020">
    <property type="term" value="C:membrane"/>
    <property type="evidence" value="ECO:0007669"/>
    <property type="project" value="TreeGrafter"/>
</dbReference>
<dbReference type="STRING" id="1774969.AUC69_06735"/>
<comment type="cofactor">
    <cofactor evidence="8">
        <name>FMN</name>
        <dbReference type="ChEBI" id="CHEBI:58210"/>
    </cofactor>
    <text evidence="8">Binds 1 FMN per monomer.</text>
</comment>
<comment type="catalytic activity">
    <reaction evidence="8">
        <text>a quinone + NADH + H(+) = a quinol + NAD(+)</text>
        <dbReference type="Rhea" id="RHEA:46160"/>
        <dbReference type="ChEBI" id="CHEBI:15378"/>
        <dbReference type="ChEBI" id="CHEBI:24646"/>
        <dbReference type="ChEBI" id="CHEBI:57540"/>
        <dbReference type="ChEBI" id="CHEBI:57945"/>
        <dbReference type="ChEBI" id="CHEBI:132124"/>
        <dbReference type="EC" id="1.6.5.2"/>
    </reaction>
</comment>
<dbReference type="GO" id="GO:0010181">
    <property type="term" value="F:FMN binding"/>
    <property type="evidence" value="ECO:0007669"/>
    <property type="project" value="InterPro"/>
</dbReference>
<keyword evidence="2 8" id="KW-0285">Flavoprotein</keyword>
<dbReference type="GO" id="GO:0051287">
    <property type="term" value="F:NAD binding"/>
    <property type="evidence" value="ECO:0007669"/>
    <property type="project" value="UniProtKB-UniRule"/>
</dbReference>
<comment type="caution">
    <text evidence="8">Lacks conserved residue(s) required for the propagation of feature annotation.</text>
</comment>
<feature type="binding site" evidence="8">
    <location>
        <begin position="82"/>
        <end position="84"/>
    </location>
    <ligand>
        <name>FMN</name>
        <dbReference type="ChEBI" id="CHEBI:58210"/>
    </ligand>
</feature>
<dbReference type="GO" id="GO:0050660">
    <property type="term" value="F:flavin adenine dinucleotide binding"/>
    <property type="evidence" value="ECO:0007669"/>
    <property type="project" value="UniProtKB-UniRule"/>
</dbReference>
<dbReference type="InterPro" id="IPR005025">
    <property type="entry name" value="FMN_Rdtase-like_dom"/>
</dbReference>
<dbReference type="InterPro" id="IPR010089">
    <property type="entry name" value="Flavoprotein_WrbA-like"/>
</dbReference>
<evidence type="ECO:0000256" key="3">
    <source>
        <dbReference type="ARBA" id="ARBA00022643"/>
    </source>
</evidence>
<dbReference type="RefSeq" id="WP_069440810.1">
    <property type="nucleotide sequence ID" value="NZ_LPWF01000007.1"/>
</dbReference>
<feature type="binding site" evidence="8">
    <location>
        <position position="137"/>
    </location>
    <ligand>
        <name>FMN</name>
        <dbReference type="ChEBI" id="CHEBI:58210"/>
    </ligand>
</feature>
<evidence type="ECO:0000256" key="8">
    <source>
        <dbReference type="HAMAP-Rule" id="MF_01017"/>
    </source>
</evidence>
<dbReference type="Gene3D" id="3.40.50.360">
    <property type="match status" value="1"/>
</dbReference>
<sequence>MADTAQLLVLYHSSYGHTETLAYAMAHGVRAVDGVQVTVKRVPELMPEDIMRAAGMKVEQPADIADPQELGEYDGIIVGTPTRFGNMSAQMRHFFDQTGPLWVGGALIGKVGSVFTSTSTGGGNETTIVSVHWTMIHHGMVIVGLPYSAPDLPDISEVKGGSPYGAGTIAAPDGSRSPSQKELNLASFQGHHVAKITKKLAGGGE</sequence>
<dbReference type="SUPFAM" id="SSF52218">
    <property type="entry name" value="Flavoproteins"/>
    <property type="match status" value="1"/>
</dbReference>
<dbReference type="NCBIfam" id="NF002999">
    <property type="entry name" value="PRK03767.1"/>
    <property type="match status" value="1"/>
</dbReference>
<dbReference type="NCBIfam" id="TIGR01755">
    <property type="entry name" value="flav_wrbA"/>
    <property type="match status" value="1"/>
</dbReference>
<dbReference type="PANTHER" id="PTHR30546">
    <property type="entry name" value="FLAVODOXIN-RELATED PROTEIN WRBA-RELATED"/>
    <property type="match status" value="1"/>
</dbReference>
<organism evidence="10 11">
    <name type="scientific">Methyloceanibacter superfactus</name>
    <dbReference type="NCBI Taxonomy" id="1774969"/>
    <lineage>
        <taxon>Bacteria</taxon>
        <taxon>Pseudomonadati</taxon>
        <taxon>Pseudomonadota</taxon>
        <taxon>Alphaproteobacteria</taxon>
        <taxon>Hyphomicrobiales</taxon>
        <taxon>Hyphomicrobiaceae</taxon>
        <taxon>Methyloceanibacter</taxon>
    </lineage>
</organism>
<dbReference type="EC" id="1.6.5.2" evidence="8"/>
<keyword evidence="7 8" id="KW-0520">NAD</keyword>
<dbReference type="PROSITE" id="PS50902">
    <property type="entry name" value="FLAVODOXIN_LIKE"/>
    <property type="match status" value="1"/>
</dbReference>
<dbReference type="GO" id="GO:0008753">
    <property type="term" value="F:NADPH dehydrogenase (quinone) activity"/>
    <property type="evidence" value="ECO:0007669"/>
    <property type="project" value="RHEA"/>
</dbReference>
<dbReference type="GO" id="GO:0050661">
    <property type="term" value="F:NADP binding"/>
    <property type="evidence" value="ECO:0007669"/>
    <property type="project" value="UniProtKB-UniRule"/>
</dbReference>
<proteinExistence type="inferred from homology"/>
<name>A0A1E3W6P7_9HYPH</name>
<comment type="similarity">
    <text evidence="1 8">Belongs to the WrbA family.</text>
</comment>
<feature type="domain" description="Flavodoxin-like" evidence="9">
    <location>
        <begin position="7"/>
        <end position="193"/>
    </location>
</feature>
<evidence type="ECO:0000256" key="6">
    <source>
        <dbReference type="ARBA" id="ARBA00023002"/>
    </source>
</evidence>
<evidence type="ECO:0000256" key="7">
    <source>
        <dbReference type="ARBA" id="ARBA00023027"/>
    </source>
</evidence>
<dbReference type="OrthoDB" id="9801479at2"/>
<keyword evidence="4 8" id="KW-0547">Nucleotide-binding</keyword>
<evidence type="ECO:0000259" key="9">
    <source>
        <dbReference type="PROSITE" id="PS50902"/>
    </source>
</evidence>
<dbReference type="InterPro" id="IPR037513">
    <property type="entry name" value="NQO"/>
</dbReference>
<dbReference type="GO" id="GO:0050136">
    <property type="term" value="F:NADH dehydrogenase (quinone) (non-electrogenic) activity"/>
    <property type="evidence" value="ECO:0007669"/>
    <property type="project" value="RHEA"/>
</dbReference>
<feature type="binding site" evidence="8">
    <location>
        <begin position="13"/>
        <end position="18"/>
    </location>
    <ligand>
        <name>FMN</name>
        <dbReference type="ChEBI" id="CHEBI:58210"/>
    </ligand>
</feature>
<evidence type="ECO:0000256" key="2">
    <source>
        <dbReference type="ARBA" id="ARBA00022630"/>
    </source>
</evidence>
<dbReference type="Pfam" id="PF03358">
    <property type="entry name" value="FMN_red"/>
    <property type="match status" value="1"/>
</dbReference>
<keyword evidence="6 8" id="KW-0560">Oxidoreductase</keyword>
<dbReference type="FunFam" id="3.40.50.360:FF:000001">
    <property type="entry name" value="NAD(P)H dehydrogenase (Quinone) FQR1-like"/>
    <property type="match status" value="1"/>
</dbReference>
<dbReference type="EMBL" id="LPWF01000007">
    <property type="protein sequence ID" value="ODS01436.1"/>
    <property type="molecule type" value="Genomic_DNA"/>
</dbReference>
<evidence type="ECO:0000256" key="1">
    <source>
        <dbReference type="ARBA" id="ARBA00006961"/>
    </source>
</evidence>
<evidence type="ECO:0000256" key="5">
    <source>
        <dbReference type="ARBA" id="ARBA00022857"/>
    </source>
</evidence>
<comment type="catalytic activity">
    <reaction evidence="8">
        <text>a quinone + NADPH + H(+) = a quinol + NADP(+)</text>
        <dbReference type="Rhea" id="RHEA:46164"/>
        <dbReference type="ChEBI" id="CHEBI:15378"/>
        <dbReference type="ChEBI" id="CHEBI:24646"/>
        <dbReference type="ChEBI" id="CHEBI:57783"/>
        <dbReference type="ChEBI" id="CHEBI:58349"/>
        <dbReference type="ChEBI" id="CHEBI:132124"/>
        <dbReference type="EC" id="1.6.5.2"/>
    </reaction>
</comment>
<feature type="binding site" evidence="8">
    <location>
        <position position="102"/>
    </location>
    <ligand>
        <name>substrate</name>
    </ligand>
</feature>
<evidence type="ECO:0000256" key="4">
    <source>
        <dbReference type="ARBA" id="ARBA00022741"/>
    </source>
</evidence>
<comment type="caution">
    <text evidence="10">The sequence shown here is derived from an EMBL/GenBank/DDBJ whole genome shotgun (WGS) entry which is preliminary data.</text>
</comment>
<keyword evidence="3 8" id="KW-0288">FMN</keyword>
<reference evidence="10 11" key="1">
    <citation type="journal article" date="2016" name="Environ. Microbiol.">
        <title>New Methyloceanibacter diversity from North Sea sediments includes methanotroph containing solely the soluble methane monooxygenase.</title>
        <authorList>
            <person name="Vekeman B."/>
            <person name="Kerckhof F.M."/>
            <person name="Cremers G."/>
            <person name="de Vos P."/>
            <person name="Vandamme P."/>
            <person name="Boon N."/>
            <person name="Op den Camp H.J."/>
            <person name="Heylen K."/>
        </authorList>
    </citation>
    <scope>NUCLEOTIDE SEQUENCE [LARGE SCALE GENOMIC DNA]</scope>
    <source>
        <strain evidence="10 11">R-67175</strain>
    </source>
</reference>
<dbReference type="PANTHER" id="PTHR30546:SF23">
    <property type="entry name" value="FLAVOPROTEIN-LIKE PROTEIN YCP4-RELATED"/>
    <property type="match status" value="1"/>
</dbReference>
<dbReference type="HAMAP" id="MF_01017">
    <property type="entry name" value="NQOR"/>
    <property type="match status" value="1"/>
</dbReference>
<feature type="binding site" evidence="8">
    <location>
        <position position="15"/>
    </location>
    <ligand>
        <name>NAD(+)</name>
        <dbReference type="ChEBI" id="CHEBI:57540"/>
    </ligand>
</feature>
<evidence type="ECO:0000313" key="11">
    <source>
        <dbReference type="Proteomes" id="UP000094472"/>
    </source>
</evidence>
<evidence type="ECO:0000313" key="10">
    <source>
        <dbReference type="EMBL" id="ODS01436.1"/>
    </source>
</evidence>
<keyword evidence="11" id="KW-1185">Reference proteome</keyword>
<dbReference type="InterPro" id="IPR029039">
    <property type="entry name" value="Flavoprotein-like_sf"/>
</dbReference>
<accession>A0A1E3W6P7</accession>
<dbReference type="AlphaFoldDB" id="A0A1E3W6P7"/>
<dbReference type="InterPro" id="IPR008254">
    <property type="entry name" value="Flavodoxin/NO_synth"/>
</dbReference>
<dbReference type="Proteomes" id="UP000094472">
    <property type="component" value="Unassembled WGS sequence"/>
</dbReference>